<dbReference type="InterPro" id="IPR011006">
    <property type="entry name" value="CheY-like_superfamily"/>
</dbReference>
<dbReference type="PROSITE" id="PS50110">
    <property type="entry name" value="RESPONSE_REGULATORY"/>
    <property type="match status" value="1"/>
</dbReference>
<organism evidence="6 7">
    <name type="scientific">Candidatus Desulfosporosinus infrequens</name>
    <dbReference type="NCBI Taxonomy" id="2043169"/>
    <lineage>
        <taxon>Bacteria</taxon>
        <taxon>Bacillati</taxon>
        <taxon>Bacillota</taxon>
        <taxon>Clostridia</taxon>
        <taxon>Eubacteriales</taxon>
        <taxon>Desulfitobacteriaceae</taxon>
        <taxon>Desulfosporosinus</taxon>
    </lineage>
</organism>
<accession>A0A2U3KQ17</accession>
<dbReference type="Pfam" id="PF00072">
    <property type="entry name" value="Response_reg"/>
    <property type="match status" value="1"/>
</dbReference>
<evidence type="ECO:0000256" key="2">
    <source>
        <dbReference type="ARBA" id="ARBA00022553"/>
    </source>
</evidence>
<dbReference type="PANTHER" id="PTHR44591">
    <property type="entry name" value="STRESS RESPONSE REGULATOR PROTEIN 1"/>
    <property type="match status" value="1"/>
</dbReference>
<dbReference type="SUPFAM" id="SSF52172">
    <property type="entry name" value="CheY-like"/>
    <property type="match status" value="1"/>
</dbReference>
<reference evidence="7" key="1">
    <citation type="submission" date="2018-02" db="EMBL/GenBank/DDBJ databases">
        <authorList>
            <person name="Hausmann B."/>
        </authorList>
    </citation>
    <scope>NUCLEOTIDE SEQUENCE [LARGE SCALE GENOMIC DNA]</scope>
    <source>
        <strain evidence="7">Peat soil MAG SbF1</strain>
    </source>
</reference>
<dbReference type="Proteomes" id="UP000238916">
    <property type="component" value="Unassembled WGS sequence"/>
</dbReference>
<keyword evidence="2 4" id="KW-0597">Phosphoprotein</keyword>
<protein>
    <recommendedName>
        <fullName evidence="1">Stage 0 sporulation protein A homolog</fullName>
    </recommendedName>
</protein>
<feature type="modified residue" description="4-aspartylphosphate" evidence="4">
    <location>
        <position position="52"/>
    </location>
</feature>
<name>A0A2U3KQ17_9FIRM</name>
<dbReference type="PANTHER" id="PTHR44591:SF25">
    <property type="entry name" value="CHEMOTAXIS TWO-COMPONENT RESPONSE REGULATOR"/>
    <property type="match status" value="1"/>
</dbReference>
<feature type="domain" description="Response regulatory" evidence="5">
    <location>
        <begin position="3"/>
        <end position="119"/>
    </location>
</feature>
<evidence type="ECO:0000256" key="3">
    <source>
        <dbReference type="ARBA" id="ARBA00024867"/>
    </source>
</evidence>
<evidence type="ECO:0000313" key="6">
    <source>
        <dbReference type="EMBL" id="SPF41745.1"/>
    </source>
</evidence>
<dbReference type="InterPro" id="IPR050595">
    <property type="entry name" value="Bact_response_regulator"/>
</dbReference>
<evidence type="ECO:0000256" key="4">
    <source>
        <dbReference type="PROSITE-ProRule" id="PRU00169"/>
    </source>
</evidence>
<evidence type="ECO:0000313" key="7">
    <source>
        <dbReference type="Proteomes" id="UP000238916"/>
    </source>
</evidence>
<dbReference type="OrthoDB" id="9790669at2"/>
<dbReference type="EMBL" id="OMOF01000176">
    <property type="protein sequence ID" value="SPF41745.1"/>
    <property type="molecule type" value="Genomic_DNA"/>
</dbReference>
<dbReference type="InterPro" id="IPR001789">
    <property type="entry name" value="Sig_transdc_resp-reg_receiver"/>
</dbReference>
<sequence length="127" mass="14404">MANVLVVDDSSMVRKYHQYYLAGLGHQVAEAEDGYVGLEMLLSTQYDLILTDINMPRMDGFQFIAEVRQVPSYQKTPIIIVTSQEDVEDAERGKAVGANAIFIKPTELEQLIIWVRRLLEGVETKEE</sequence>
<evidence type="ECO:0000256" key="1">
    <source>
        <dbReference type="ARBA" id="ARBA00018672"/>
    </source>
</evidence>
<gene>
    <name evidence="6" type="primary">cheY</name>
    <name evidence="6" type="ORF">SBF1_2570003</name>
</gene>
<proteinExistence type="predicted"/>
<dbReference type="SMART" id="SM00448">
    <property type="entry name" value="REC"/>
    <property type="match status" value="1"/>
</dbReference>
<dbReference type="Gene3D" id="3.40.50.2300">
    <property type="match status" value="1"/>
</dbReference>
<dbReference type="GO" id="GO:0000160">
    <property type="term" value="P:phosphorelay signal transduction system"/>
    <property type="evidence" value="ECO:0007669"/>
    <property type="project" value="InterPro"/>
</dbReference>
<dbReference type="AlphaFoldDB" id="A0A2U3KQ17"/>
<comment type="function">
    <text evidence="3">May play the central regulatory role in sporulation. It may be an element of the effector pathway responsible for the activation of sporulation genes in response to nutritional stress. Spo0A may act in concert with spo0H (a sigma factor) to control the expression of some genes that are critical to the sporulation process.</text>
</comment>
<evidence type="ECO:0000259" key="5">
    <source>
        <dbReference type="PROSITE" id="PS50110"/>
    </source>
</evidence>